<evidence type="ECO:0000313" key="1">
    <source>
        <dbReference type="EMBL" id="KRG28243.1"/>
    </source>
</evidence>
<organism evidence="1 2">
    <name type="scientific">Salegentibacter mishustinae</name>
    <dbReference type="NCBI Taxonomy" id="270918"/>
    <lineage>
        <taxon>Bacteria</taxon>
        <taxon>Pseudomonadati</taxon>
        <taxon>Bacteroidota</taxon>
        <taxon>Flavobacteriia</taxon>
        <taxon>Flavobacteriales</taxon>
        <taxon>Flavobacteriaceae</taxon>
        <taxon>Salegentibacter</taxon>
    </lineage>
</organism>
<sequence>MNEIINFNSEFKSLWTKTRKRFNDANIYSAIINDFRLNAEFISGTKYRRLFKRFGIYVFYIKPLKAYSLEELSADWNFDGYSNYPRIIKSKFSFYDEINTENWYPFYIGKAENLGSRINEHINHKGEITTYGLKLKDRKFFTPQNIKYSFWELPEDLKDSPKDIKQFLLKHLERELREKMKPWIGKH</sequence>
<dbReference type="Proteomes" id="UP000051643">
    <property type="component" value="Unassembled WGS sequence"/>
</dbReference>
<dbReference type="STRING" id="270918.APR42_05505"/>
<reference evidence="1" key="1">
    <citation type="submission" date="2015-10" db="EMBL/GenBank/DDBJ databases">
        <title>Draft genome sequence of Salegentibacter mishustinae KCTC 12263.</title>
        <authorList>
            <person name="Lin W."/>
            <person name="Zheng Q."/>
        </authorList>
    </citation>
    <scope>NUCLEOTIDE SEQUENCE [LARGE SCALE GENOMIC DNA]</scope>
    <source>
        <strain evidence="1">KCTC 12263</strain>
    </source>
</reference>
<dbReference type="EMBL" id="LKTP01000023">
    <property type="protein sequence ID" value="KRG28243.1"/>
    <property type="molecule type" value="Genomic_DNA"/>
</dbReference>
<comment type="caution">
    <text evidence="1">The sequence shown here is derived from an EMBL/GenBank/DDBJ whole genome shotgun (WGS) entry which is preliminary data.</text>
</comment>
<dbReference type="AlphaFoldDB" id="A0A0Q9ZJ04"/>
<evidence type="ECO:0000313" key="2">
    <source>
        <dbReference type="Proteomes" id="UP000051643"/>
    </source>
</evidence>
<dbReference type="RefSeq" id="WP_057481915.1">
    <property type="nucleotide sequence ID" value="NZ_BMWR01000001.1"/>
</dbReference>
<dbReference type="OrthoDB" id="1443922at2"/>
<protein>
    <recommendedName>
        <fullName evidence="3">GIY-YIG domain-containing protein</fullName>
    </recommendedName>
</protein>
<name>A0A0Q9ZJ04_9FLAO</name>
<proteinExistence type="predicted"/>
<keyword evidence="2" id="KW-1185">Reference proteome</keyword>
<evidence type="ECO:0008006" key="3">
    <source>
        <dbReference type="Google" id="ProtNLM"/>
    </source>
</evidence>
<dbReference type="CDD" id="cd00719">
    <property type="entry name" value="GIY-YIG_SF"/>
    <property type="match status" value="1"/>
</dbReference>
<gene>
    <name evidence="1" type="ORF">APR42_05505</name>
</gene>
<accession>A0A0Q9ZJ04</accession>